<evidence type="ECO:0000313" key="2">
    <source>
        <dbReference type="EMBL" id="CAI5764493.1"/>
    </source>
</evidence>
<accession>A0AA35JTL9</accession>
<protein>
    <submittedName>
        <fullName evidence="2">Uncharacterized protein</fullName>
    </submittedName>
</protein>
<evidence type="ECO:0000313" key="3">
    <source>
        <dbReference type="Proteomes" id="UP001178461"/>
    </source>
</evidence>
<dbReference type="Proteomes" id="UP001178461">
    <property type="component" value="Chromosome 1"/>
</dbReference>
<feature type="region of interest" description="Disordered" evidence="1">
    <location>
        <begin position="1"/>
        <end position="22"/>
    </location>
</feature>
<sequence>MPGRLSRCLLSKQPPRGPLSWPKTTQLFMVSQLPGTLGQTLPKEIQGGLLWNAPEKTERSTIHPDSDNPGNSRNILFSRKPPEKVCC</sequence>
<proteinExistence type="predicted"/>
<name>A0AA35JTL9_9SAUR</name>
<feature type="region of interest" description="Disordered" evidence="1">
    <location>
        <begin position="54"/>
        <end position="87"/>
    </location>
</feature>
<reference evidence="2" key="1">
    <citation type="submission" date="2022-12" db="EMBL/GenBank/DDBJ databases">
        <authorList>
            <person name="Alioto T."/>
            <person name="Alioto T."/>
            <person name="Gomez Garrido J."/>
        </authorList>
    </citation>
    <scope>NUCLEOTIDE SEQUENCE</scope>
</reference>
<feature type="compositionally biased region" description="Basic and acidic residues" evidence="1">
    <location>
        <begin position="55"/>
        <end position="66"/>
    </location>
</feature>
<gene>
    <name evidence="2" type="ORF">PODLI_1B042091</name>
</gene>
<keyword evidence="3" id="KW-1185">Reference proteome</keyword>
<evidence type="ECO:0000256" key="1">
    <source>
        <dbReference type="SAM" id="MobiDB-lite"/>
    </source>
</evidence>
<organism evidence="2 3">
    <name type="scientific">Podarcis lilfordi</name>
    <name type="common">Lilford's wall lizard</name>
    <dbReference type="NCBI Taxonomy" id="74358"/>
    <lineage>
        <taxon>Eukaryota</taxon>
        <taxon>Metazoa</taxon>
        <taxon>Chordata</taxon>
        <taxon>Craniata</taxon>
        <taxon>Vertebrata</taxon>
        <taxon>Euteleostomi</taxon>
        <taxon>Lepidosauria</taxon>
        <taxon>Squamata</taxon>
        <taxon>Bifurcata</taxon>
        <taxon>Unidentata</taxon>
        <taxon>Episquamata</taxon>
        <taxon>Laterata</taxon>
        <taxon>Lacertibaenia</taxon>
        <taxon>Lacertidae</taxon>
        <taxon>Podarcis</taxon>
    </lineage>
</organism>
<dbReference type="AlphaFoldDB" id="A0AA35JTL9"/>
<dbReference type="EMBL" id="OX395126">
    <property type="protein sequence ID" value="CAI5764493.1"/>
    <property type="molecule type" value="Genomic_DNA"/>
</dbReference>